<evidence type="ECO:0000313" key="3">
    <source>
        <dbReference type="Proteomes" id="UP001602245"/>
    </source>
</evidence>
<organism evidence="2 3">
    <name type="scientific">Paractinoplanes globisporus</name>
    <dbReference type="NCBI Taxonomy" id="113565"/>
    <lineage>
        <taxon>Bacteria</taxon>
        <taxon>Bacillati</taxon>
        <taxon>Actinomycetota</taxon>
        <taxon>Actinomycetes</taxon>
        <taxon>Micromonosporales</taxon>
        <taxon>Micromonosporaceae</taxon>
        <taxon>Paractinoplanes</taxon>
    </lineage>
</organism>
<reference evidence="2 3" key="1">
    <citation type="submission" date="2024-10" db="EMBL/GenBank/DDBJ databases">
        <title>The Natural Products Discovery Center: Release of the First 8490 Sequenced Strains for Exploring Actinobacteria Biosynthetic Diversity.</title>
        <authorList>
            <person name="Kalkreuter E."/>
            <person name="Kautsar S.A."/>
            <person name="Yang D."/>
            <person name="Bader C.D."/>
            <person name="Teijaro C.N."/>
            <person name="Fluegel L."/>
            <person name="Davis C.M."/>
            <person name="Simpson J.R."/>
            <person name="Lauterbach L."/>
            <person name="Steele A.D."/>
            <person name="Gui C."/>
            <person name="Meng S."/>
            <person name="Li G."/>
            <person name="Viehrig K."/>
            <person name="Ye F."/>
            <person name="Su P."/>
            <person name="Kiefer A.F."/>
            <person name="Nichols A."/>
            <person name="Cepeda A.J."/>
            <person name="Yan W."/>
            <person name="Fan B."/>
            <person name="Jiang Y."/>
            <person name="Adhikari A."/>
            <person name="Zheng C.-J."/>
            <person name="Schuster L."/>
            <person name="Cowan T.M."/>
            <person name="Smanski M.J."/>
            <person name="Chevrette M.G."/>
            <person name="De Carvalho L.P.S."/>
            <person name="Shen B."/>
        </authorList>
    </citation>
    <scope>NUCLEOTIDE SEQUENCE [LARGE SCALE GENOMIC DNA]</scope>
    <source>
        <strain evidence="2 3">NPDC000087</strain>
    </source>
</reference>
<evidence type="ECO:0000313" key="2">
    <source>
        <dbReference type="EMBL" id="MFF5292607.1"/>
    </source>
</evidence>
<dbReference type="RefSeq" id="WP_157295970.1">
    <property type="nucleotide sequence ID" value="NZ_JBIAZU010000004.1"/>
</dbReference>
<dbReference type="Pfam" id="PF18731">
    <property type="entry name" value="HEPN_Swt1"/>
    <property type="match status" value="1"/>
</dbReference>
<dbReference type="EMBL" id="JBIAZU010000004">
    <property type="protein sequence ID" value="MFF5292607.1"/>
    <property type="molecule type" value="Genomic_DNA"/>
</dbReference>
<gene>
    <name evidence="2" type="ORF">ACFY35_24450</name>
</gene>
<protein>
    <submittedName>
        <fullName evidence="2">Swt1 family HEPN domain-containing protein</fullName>
    </submittedName>
</protein>
<comment type="caution">
    <text evidence="2">The sequence shown here is derived from an EMBL/GenBank/DDBJ whole genome shotgun (WGS) entry which is preliminary data.</text>
</comment>
<dbReference type="Proteomes" id="UP001602245">
    <property type="component" value="Unassembled WGS sequence"/>
</dbReference>
<evidence type="ECO:0000259" key="1">
    <source>
        <dbReference type="Pfam" id="PF18731"/>
    </source>
</evidence>
<sequence length="269" mass="30915">MDIGNSINVLENALRDLAEALLRKKHGDKWSEHLGVSEERQAVWQERMEEEPKKRPGGQADNRPLYYSDFYDILQIIRKNWDIGFKDCFKDRKRFDTYVDRLAAFRNPDAHSRSLLPFEEHLVIGMTGELRQEITVFLSEGSGGTEREYFPRIEEVIDSFGNRGNDGQLVQSGLTLRVGDSVQFSGRAWDPDGDDLAWKVVVYGTPASRHTPTTGVDNTFEWEWLVTAEHIRESCFLEFSVISTKDYHKHAGHDGQVTFAYTILPPYRA</sequence>
<dbReference type="InterPro" id="IPR041650">
    <property type="entry name" value="HEPN_Swt1"/>
</dbReference>
<name>A0ABW6WKG8_9ACTN</name>
<proteinExistence type="predicted"/>
<keyword evidence="3" id="KW-1185">Reference proteome</keyword>
<accession>A0ABW6WKG8</accession>
<feature type="domain" description="Swt1-like HEPN" evidence="1">
    <location>
        <begin position="8"/>
        <end position="114"/>
    </location>
</feature>